<feature type="region of interest" description="Disordered" evidence="1">
    <location>
        <begin position="74"/>
        <end position="145"/>
    </location>
</feature>
<feature type="compositionally biased region" description="Low complexity" evidence="1">
    <location>
        <begin position="126"/>
        <end position="137"/>
    </location>
</feature>
<name>A0A812X005_9DINO</name>
<evidence type="ECO:0000313" key="3">
    <source>
        <dbReference type="Proteomes" id="UP000601435"/>
    </source>
</evidence>
<gene>
    <name evidence="2" type="ORF">SNEC2469_LOCUS20358</name>
</gene>
<dbReference type="PROSITE" id="PS00658">
    <property type="entry name" value="FORK_HEAD_2"/>
    <property type="match status" value="1"/>
</dbReference>
<accession>A0A812X005</accession>
<dbReference type="AlphaFoldDB" id="A0A812X005"/>
<sequence>MMAAIVSGDVPVQATHMPMSSSALQVILNNIQKSLKLVVGQSGGWSVIANEQFFKILAKPKRVRRETPAIMDAQPAAVVNPLEIDVDTEPKENKNHETDSPKEENQNQETNNPGEHAKRADDSDADSSSSSTSSNNSIKSEDMKKILKDTEPETYTWTAEWSDAWNNMLCTLADGYSNPKRRRIAYRVLKTLKEAKAEWDHNNHNRILFFRNVLLSRHLLFSPLASTLFVASSRELMANLLESTMELVGGREWSFEALAVLQMGHVPSTEIENPITMENFLSSACRRCDGIQTATLMFDFHPKVPEFGRFARLGELIHQGKIQDLHVPLSLNGNLPAHAKLGIIVHNLEDSTVNVLKILHFADKFAASSGLELCTGNAYIPVFRQGPWALRKAIQHLLERLPGYRLLWNHVVQKQQSIQRNSSSQWTPDVEALKAGIDYINARLKLTNRWVAGDGGTQYVIGFVYDFLVKFILPLFMTHGLRSWKDSVRHHDGPRLRQRVPRVQEAIFLDDPQRDRVSASDLKGFITVDEERSCSGRYSDVRLTRNGVRVYASNDFEPNDEPKAEGGATMVLKRSIVFVFGKHALYLRMPSENPEVPIHRITVEDVHLDLLSEKDKPYYNKYKQGKIERSPDYDGEVARELELMDNAVAERNGFAKVGTFIKHWSEKIQDELFRRQRRAWMSTPYIRNGTKAPRVDRLKWKRSVQYLCSLTETDAIEVWVGGRWVWEQPTYVKMMKVILPNQKRLTVKVGSTVLISEVRSAQFEYWHRGRDMWQRTGELLSWRMSQIMTK</sequence>
<dbReference type="Proteomes" id="UP000601435">
    <property type="component" value="Unassembled WGS sequence"/>
</dbReference>
<dbReference type="GO" id="GO:0003700">
    <property type="term" value="F:DNA-binding transcription factor activity"/>
    <property type="evidence" value="ECO:0007669"/>
    <property type="project" value="InterPro"/>
</dbReference>
<reference evidence="2" key="1">
    <citation type="submission" date="2021-02" db="EMBL/GenBank/DDBJ databases">
        <authorList>
            <person name="Dougan E. K."/>
            <person name="Rhodes N."/>
            <person name="Thang M."/>
            <person name="Chan C."/>
        </authorList>
    </citation>
    <scope>NUCLEOTIDE SEQUENCE</scope>
</reference>
<keyword evidence="3" id="KW-1185">Reference proteome</keyword>
<proteinExistence type="predicted"/>
<evidence type="ECO:0000256" key="1">
    <source>
        <dbReference type="SAM" id="MobiDB-lite"/>
    </source>
</evidence>
<dbReference type="GO" id="GO:0043565">
    <property type="term" value="F:sequence-specific DNA binding"/>
    <property type="evidence" value="ECO:0007669"/>
    <property type="project" value="InterPro"/>
</dbReference>
<dbReference type="InterPro" id="IPR030456">
    <property type="entry name" value="TF_fork_head_CS_2"/>
</dbReference>
<comment type="caution">
    <text evidence="2">The sequence shown here is derived from an EMBL/GenBank/DDBJ whole genome shotgun (WGS) entry which is preliminary data.</text>
</comment>
<protein>
    <submittedName>
        <fullName evidence="2">Uncharacterized protein</fullName>
    </submittedName>
</protein>
<dbReference type="EMBL" id="CAJNJA010035368">
    <property type="protein sequence ID" value="CAE7706170.1"/>
    <property type="molecule type" value="Genomic_DNA"/>
</dbReference>
<organism evidence="2 3">
    <name type="scientific">Symbiodinium necroappetens</name>
    <dbReference type="NCBI Taxonomy" id="1628268"/>
    <lineage>
        <taxon>Eukaryota</taxon>
        <taxon>Sar</taxon>
        <taxon>Alveolata</taxon>
        <taxon>Dinophyceae</taxon>
        <taxon>Suessiales</taxon>
        <taxon>Symbiodiniaceae</taxon>
        <taxon>Symbiodinium</taxon>
    </lineage>
</organism>
<dbReference type="OrthoDB" id="443812at2759"/>
<evidence type="ECO:0000313" key="2">
    <source>
        <dbReference type="EMBL" id="CAE7706170.1"/>
    </source>
</evidence>
<feature type="compositionally biased region" description="Basic and acidic residues" evidence="1">
    <location>
        <begin position="88"/>
        <end position="105"/>
    </location>
</feature>